<evidence type="ECO:0000256" key="4">
    <source>
        <dbReference type="ARBA" id="ARBA00022825"/>
    </source>
</evidence>
<dbReference type="AlphaFoldDB" id="A0A813M133"/>
<feature type="domain" description="Protease Do-like PDZ" evidence="5">
    <location>
        <begin position="326"/>
        <end position="470"/>
    </location>
</feature>
<proteinExistence type="inferred from homology"/>
<reference evidence="7" key="1">
    <citation type="submission" date="2021-02" db="EMBL/GenBank/DDBJ databases">
        <authorList>
            <person name="Dougan E. K."/>
            <person name="Rhodes N."/>
            <person name="Thang M."/>
            <person name="Chan C."/>
        </authorList>
    </citation>
    <scope>NUCLEOTIDE SEQUENCE</scope>
</reference>
<dbReference type="GO" id="GO:0004252">
    <property type="term" value="F:serine-type endopeptidase activity"/>
    <property type="evidence" value="ECO:0007669"/>
    <property type="project" value="InterPro"/>
</dbReference>
<organism evidence="7 8">
    <name type="scientific">Polarella glacialis</name>
    <name type="common">Dinoflagellate</name>
    <dbReference type="NCBI Taxonomy" id="89957"/>
    <lineage>
        <taxon>Eukaryota</taxon>
        <taxon>Sar</taxon>
        <taxon>Alveolata</taxon>
        <taxon>Dinophyceae</taxon>
        <taxon>Suessiales</taxon>
        <taxon>Suessiaceae</taxon>
        <taxon>Polarella</taxon>
    </lineage>
</organism>
<dbReference type="Gene3D" id="2.40.10.120">
    <property type="match status" value="1"/>
</dbReference>
<dbReference type="OrthoDB" id="4217619at2759"/>
<keyword evidence="4" id="KW-0720">Serine protease</keyword>
<dbReference type="InterPro" id="IPR046449">
    <property type="entry name" value="DEGP_PDZ_sf"/>
</dbReference>
<comment type="caution">
    <text evidence="7">The sequence shown here is derived from an EMBL/GenBank/DDBJ whole genome shotgun (WGS) entry which is preliminary data.</text>
</comment>
<dbReference type="OMA" id="RITFKHL"/>
<sequence>SGAVISCSVGGVARRAVLTAAHVIADSRYLQVQRTNDRFGGEKFRTRVVAVCHEVDLALLVLEDDGALEDIAPLAVASALELPRVFDKVRVVGYPVGGDACSVTEGVVSRVEVQEYSHSLRAGLALTVDAAINSGNSGGPLVDAATARVVGVAFQKLVARGVELQGHAVPAPLIQRFLAEVESASAEIIDAIFRGGSSASGGPPLRLRMPSMGCDYQSLEPRALRESLGLGKRKGILISRCHHAGPQGDADGEFTAEPALQSGDVLLAFDGHNLDENGFCDLLGRRLHFAAARDLRRIGASVPLSVWRDGQEQLVHQVLQPAQYLVPRGQFDTRPRFFAVGGLVFQPLSHEYLQGWHSHDRPAHLQELFQAGHLTPDRTEAVLLSQVLADEVSAGYDSGWVGAPIVRAINGQEVRNLAHLADIVRQARLRSEGFLTFDFGMSCGPFRIVLPLEGLDEADTRICSIYGLPPACCSSHYMSAS</sequence>
<dbReference type="PRINTS" id="PR00834">
    <property type="entry name" value="PROTEASES2C"/>
</dbReference>
<evidence type="ECO:0000313" key="6">
    <source>
        <dbReference type="EMBL" id="CAE8603655.1"/>
    </source>
</evidence>
<keyword evidence="3" id="KW-0378">Hydrolase</keyword>
<evidence type="ECO:0000313" key="7">
    <source>
        <dbReference type="EMBL" id="CAE8740698.1"/>
    </source>
</evidence>
<keyword evidence="9" id="KW-1185">Reference proteome</keyword>
<feature type="non-terminal residue" evidence="7">
    <location>
        <position position="1"/>
    </location>
</feature>
<dbReference type="InterPro" id="IPR036034">
    <property type="entry name" value="PDZ_sf"/>
</dbReference>
<keyword evidence="2" id="KW-0645">Protease</keyword>
<protein>
    <recommendedName>
        <fullName evidence="5">Protease Do-like PDZ domain-containing protein</fullName>
    </recommendedName>
</protein>
<dbReference type="PANTHER" id="PTHR45980">
    <property type="match status" value="1"/>
</dbReference>
<accession>A0A813M133</accession>
<gene>
    <name evidence="6" type="ORF">PGLA1383_LOCUS21861</name>
    <name evidence="7" type="ORF">PGLA2088_LOCUS50129</name>
</gene>
<dbReference type="InterPro" id="IPR001940">
    <property type="entry name" value="Peptidase_S1C"/>
</dbReference>
<dbReference type="InterPro" id="IPR009003">
    <property type="entry name" value="Peptidase_S1_PA"/>
</dbReference>
<dbReference type="EMBL" id="CAJNNW010037306">
    <property type="protein sequence ID" value="CAE8740698.1"/>
    <property type="molecule type" value="Genomic_DNA"/>
</dbReference>
<name>A0A813M133_POLGL</name>
<dbReference type="GO" id="GO:0006508">
    <property type="term" value="P:proteolysis"/>
    <property type="evidence" value="ECO:0007669"/>
    <property type="project" value="UniProtKB-KW"/>
</dbReference>
<dbReference type="InterPro" id="IPR041517">
    <property type="entry name" value="DEGP_PDZ"/>
</dbReference>
<evidence type="ECO:0000259" key="5">
    <source>
        <dbReference type="Pfam" id="PF17815"/>
    </source>
</evidence>
<dbReference type="Gene3D" id="3.20.190.20">
    <property type="match status" value="1"/>
</dbReference>
<evidence type="ECO:0000313" key="9">
    <source>
        <dbReference type="Proteomes" id="UP000654075"/>
    </source>
</evidence>
<dbReference type="Gene3D" id="2.30.42.10">
    <property type="match status" value="1"/>
</dbReference>
<evidence type="ECO:0000256" key="3">
    <source>
        <dbReference type="ARBA" id="ARBA00022801"/>
    </source>
</evidence>
<comment type="similarity">
    <text evidence="1">Belongs to the peptidase S1C family.</text>
</comment>
<dbReference type="PANTHER" id="PTHR45980:SF9">
    <property type="entry name" value="PROTEASE DO-LIKE 10, MITOCHONDRIAL-RELATED"/>
    <property type="match status" value="1"/>
</dbReference>
<dbReference type="EMBL" id="CAJNNV010015604">
    <property type="protein sequence ID" value="CAE8603655.1"/>
    <property type="molecule type" value="Genomic_DNA"/>
</dbReference>
<dbReference type="Pfam" id="PF17815">
    <property type="entry name" value="PDZ_3"/>
    <property type="match status" value="1"/>
</dbReference>
<dbReference type="Pfam" id="PF13365">
    <property type="entry name" value="Trypsin_2"/>
    <property type="match status" value="1"/>
</dbReference>
<evidence type="ECO:0000256" key="1">
    <source>
        <dbReference type="ARBA" id="ARBA00010541"/>
    </source>
</evidence>
<dbReference type="Proteomes" id="UP000626109">
    <property type="component" value="Unassembled WGS sequence"/>
</dbReference>
<evidence type="ECO:0000256" key="2">
    <source>
        <dbReference type="ARBA" id="ARBA00022670"/>
    </source>
</evidence>
<dbReference type="SUPFAM" id="SSF50494">
    <property type="entry name" value="Trypsin-like serine proteases"/>
    <property type="match status" value="1"/>
</dbReference>
<dbReference type="SUPFAM" id="SSF50156">
    <property type="entry name" value="PDZ domain-like"/>
    <property type="match status" value="1"/>
</dbReference>
<evidence type="ECO:0000313" key="8">
    <source>
        <dbReference type="Proteomes" id="UP000626109"/>
    </source>
</evidence>
<dbReference type="Proteomes" id="UP000654075">
    <property type="component" value="Unassembled WGS sequence"/>
</dbReference>